<evidence type="ECO:0008006" key="14">
    <source>
        <dbReference type="Google" id="ProtNLM"/>
    </source>
</evidence>
<dbReference type="OrthoDB" id="45421at2759"/>
<comment type="similarity">
    <text evidence="2">Belongs to the peptidase S49 family.</text>
</comment>
<evidence type="ECO:0000259" key="11">
    <source>
        <dbReference type="Pfam" id="PF08496"/>
    </source>
</evidence>
<comment type="caution">
    <text evidence="12">The sequence shown here is derived from an EMBL/GenBank/DDBJ whole genome shotgun (WGS) entry which is preliminary data.</text>
</comment>
<organism evidence="12 13">
    <name type="scientific">Polarella glacialis</name>
    <name type="common">Dinoflagellate</name>
    <dbReference type="NCBI Taxonomy" id="89957"/>
    <lineage>
        <taxon>Eukaryota</taxon>
        <taxon>Sar</taxon>
        <taxon>Alveolata</taxon>
        <taxon>Dinophyceae</taxon>
        <taxon>Suessiales</taxon>
        <taxon>Suessiaceae</taxon>
        <taxon>Polarella</taxon>
    </lineage>
</organism>
<dbReference type="PANTHER" id="PTHR42987">
    <property type="entry name" value="PEPTIDASE S49"/>
    <property type="match status" value="1"/>
</dbReference>
<sequence>MSLAVSTRALVASRLAYRRCPGARGIASGGASNSAEPASPPVEIKKALTRRELYKVAIADASKGKTRALQGAGATLAVGGAGILFWQHCAALASWNLLGGGLLAVGAGLVRASSAAGSRMSSGSKATSKFKLTLLNDTERWKADGEVLQKLLGGEAWPAGAPLAKAGAEEKRAELGRVAEALKEHSASVADALKAGESAQLIQARLRPRTFVFDFQAGSPGGVPGSPGGGMKKRLEDLRDTVTFILHSSTPFDEVVLRLHSPGGGVSDYGLAAAQLLRFRRQGLKLTACVDKVAASGGYMMACTANEIVAAPFAFVGSIGVIAQLPNFSKLLQRNDIDFLQFTGGRWKRTVDPFSPPTEEGIAKMKEDISRIHDAFKEHVAGQREGLDIEEVATGEVFLGLEAKDRGLVDSLGTSDEVLAERMKMSDVVEISFAPKKRGLRDLLEGKVEAAESLFSELWCSFGPGRGAVTLESRDPKIQ</sequence>
<dbReference type="GO" id="GO:0005886">
    <property type="term" value="C:plasma membrane"/>
    <property type="evidence" value="ECO:0007669"/>
    <property type="project" value="UniProtKB-SubCell"/>
</dbReference>
<dbReference type="InterPro" id="IPR002142">
    <property type="entry name" value="Peptidase_S49"/>
</dbReference>
<dbReference type="GO" id="GO:0006508">
    <property type="term" value="P:proteolysis"/>
    <property type="evidence" value="ECO:0007669"/>
    <property type="project" value="UniProtKB-KW"/>
</dbReference>
<evidence type="ECO:0000256" key="6">
    <source>
        <dbReference type="ARBA" id="ARBA00022801"/>
    </source>
</evidence>
<keyword evidence="9" id="KW-0472">Membrane</keyword>
<evidence type="ECO:0000256" key="9">
    <source>
        <dbReference type="ARBA" id="ARBA00023136"/>
    </source>
</evidence>
<name>A0A813FBQ8_POLGL</name>
<dbReference type="GO" id="GO:0004252">
    <property type="term" value="F:serine-type endopeptidase activity"/>
    <property type="evidence" value="ECO:0007669"/>
    <property type="project" value="InterPro"/>
</dbReference>
<evidence type="ECO:0000313" key="13">
    <source>
        <dbReference type="Proteomes" id="UP000654075"/>
    </source>
</evidence>
<dbReference type="SUPFAM" id="SSF52096">
    <property type="entry name" value="ClpP/crotonase"/>
    <property type="match status" value="1"/>
</dbReference>
<keyword evidence="4" id="KW-0645">Protease</keyword>
<proteinExistence type="inferred from homology"/>
<evidence type="ECO:0000256" key="8">
    <source>
        <dbReference type="ARBA" id="ARBA00022989"/>
    </source>
</evidence>
<evidence type="ECO:0000256" key="4">
    <source>
        <dbReference type="ARBA" id="ARBA00022670"/>
    </source>
</evidence>
<dbReference type="Gene3D" id="6.20.330.10">
    <property type="match status" value="1"/>
</dbReference>
<evidence type="ECO:0000259" key="10">
    <source>
        <dbReference type="Pfam" id="PF01343"/>
    </source>
</evidence>
<protein>
    <recommendedName>
        <fullName evidence="14">Peptidase S49 domain-containing protein</fullName>
    </recommendedName>
</protein>
<dbReference type="EMBL" id="CAJNNV010024466">
    <property type="protein sequence ID" value="CAE8609943.1"/>
    <property type="molecule type" value="Genomic_DNA"/>
</dbReference>
<evidence type="ECO:0000256" key="1">
    <source>
        <dbReference type="ARBA" id="ARBA00004236"/>
    </source>
</evidence>
<dbReference type="NCBIfam" id="NF008745">
    <property type="entry name" value="PRK11778.1"/>
    <property type="match status" value="1"/>
</dbReference>
<dbReference type="InterPro" id="IPR047272">
    <property type="entry name" value="S49_SppA_C"/>
</dbReference>
<comment type="subcellular location">
    <subcellularLocation>
        <location evidence="1">Cell membrane</location>
    </subcellularLocation>
</comment>
<dbReference type="CDD" id="cd07023">
    <property type="entry name" value="S49_Sppa_N_C"/>
    <property type="match status" value="1"/>
</dbReference>
<dbReference type="Pfam" id="PF08496">
    <property type="entry name" value="Peptidase_S49_N"/>
    <property type="match status" value="1"/>
</dbReference>
<dbReference type="Pfam" id="PF01343">
    <property type="entry name" value="Peptidase_S49"/>
    <property type="match status" value="1"/>
</dbReference>
<accession>A0A813FBQ8</accession>
<dbReference type="Proteomes" id="UP000654075">
    <property type="component" value="Unassembled WGS sequence"/>
</dbReference>
<feature type="domain" description="Peptidase S49" evidence="10">
    <location>
        <begin position="279"/>
        <end position="428"/>
    </location>
</feature>
<keyword evidence="13" id="KW-1185">Reference proteome</keyword>
<gene>
    <name evidence="12" type="ORF">PGLA1383_LOCUS27770</name>
</gene>
<evidence type="ECO:0000256" key="3">
    <source>
        <dbReference type="ARBA" id="ARBA00022475"/>
    </source>
</evidence>
<dbReference type="InterPro" id="IPR029045">
    <property type="entry name" value="ClpP/crotonase-like_dom_sf"/>
</dbReference>
<dbReference type="PANTHER" id="PTHR42987:SF4">
    <property type="entry name" value="PROTEASE SOHB-RELATED"/>
    <property type="match status" value="1"/>
</dbReference>
<keyword evidence="5" id="KW-0812">Transmembrane</keyword>
<dbReference type="Gene3D" id="3.90.226.10">
    <property type="entry name" value="2-enoyl-CoA Hydratase, Chain A, domain 1"/>
    <property type="match status" value="1"/>
</dbReference>
<reference evidence="12" key="1">
    <citation type="submission" date="2021-02" db="EMBL/GenBank/DDBJ databases">
        <authorList>
            <person name="Dougan E. K."/>
            <person name="Rhodes N."/>
            <person name="Thang M."/>
            <person name="Chan C."/>
        </authorList>
    </citation>
    <scope>NUCLEOTIDE SEQUENCE</scope>
</reference>
<feature type="domain" description="Peptidase S49 N-terminal proteobacteria" evidence="11">
    <location>
        <begin position="204"/>
        <end position="276"/>
    </location>
</feature>
<dbReference type="InterPro" id="IPR013703">
    <property type="entry name" value="Peptidase_S49_N_proteobac"/>
</dbReference>
<keyword evidence="3" id="KW-1003">Cell membrane</keyword>
<evidence type="ECO:0000313" key="12">
    <source>
        <dbReference type="EMBL" id="CAE8609943.1"/>
    </source>
</evidence>
<evidence type="ECO:0000256" key="7">
    <source>
        <dbReference type="ARBA" id="ARBA00022825"/>
    </source>
</evidence>
<keyword evidence="8" id="KW-1133">Transmembrane helix</keyword>
<evidence type="ECO:0000256" key="5">
    <source>
        <dbReference type="ARBA" id="ARBA00022692"/>
    </source>
</evidence>
<evidence type="ECO:0000256" key="2">
    <source>
        <dbReference type="ARBA" id="ARBA00008683"/>
    </source>
</evidence>
<keyword evidence="7" id="KW-0720">Serine protease</keyword>
<dbReference type="AlphaFoldDB" id="A0A813FBQ8"/>
<keyword evidence="6" id="KW-0378">Hydrolase</keyword>